<dbReference type="OrthoDB" id="7595324at2"/>
<dbReference type="EC" id="3.4.23.-" evidence="1"/>
<dbReference type="InterPro" id="IPR021109">
    <property type="entry name" value="Peptidase_aspartic_dom_sf"/>
</dbReference>
<gene>
    <name evidence="1" type="ORF">FRF71_14760</name>
</gene>
<dbReference type="AlphaFoldDB" id="A0A5B8S7W9"/>
<dbReference type="InterPro" id="IPR034122">
    <property type="entry name" value="Retropepsin-like_bacterial"/>
</dbReference>
<keyword evidence="1" id="KW-0645">Protease</keyword>
<accession>A0A5B8S7W9</accession>
<proteinExistence type="predicted"/>
<dbReference type="GO" id="GO:0006508">
    <property type="term" value="P:proteolysis"/>
    <property type="evidence" value="ECO:0007669"/>
    <property type="project" value="UniProtKB-KW"/>
</dbReference>
<dbReference type="SUPFAM" id="SSF50630">
    <property type="entry name" value="Acid proteases"/>
    <property type="match status" value="1"/>
</dbReference>
<dbReference type="GO" id="GO:0008233">
    <property type="term" value="F:peptidase activity"/>
    <property type="evidence" value="ECO:0007669"/>
    <property type="project" value="UniProtKB-KW"/>
</dbReference>
<dbReference type="KEGG" id="ngf:FRF71_14760"/>
<keyword evidence="2" id="KW-1185">Reference proteome</keyword>
<dbReference type="NCBIfam" id="TIGR02281">
    <property type="entry name" value="clan_AA_DTGA"/>
    <property type="match status" value="1"/>
</dbReference>
<evidence type="ECO:0000313" key="2">
    <source>
        <dbReference type="Proteomes" id="UP000321172"/>
    </source>
</evidence>
<dbReference type="CDD" id="cd05483">
    <property type="entry name" value="retropepsin_like_bacteria"/>
    <property type="match status" value="1"/>
</dbReference>
<evidence type="ECO:0000313" key="1">
    <source>
        <dbReference type="EMBL" id="QEA17621.1"/>
    </source>
</evidence>
<dbReference type="EMBL" id="CP042345">
    <property type="protein sequence ID" value="QEA17621.1"/>
    <property type="molecule type" value="Genomic_DNA"/>
</dbReference>
<name>A0A5B8S7W9_9SPHN</name>
<dbReference type="Proteomes" id="UP000321172">
    <property type="component" value="Chromosome"/>
</dbReference>
<reference evidence="1 2" key="1">
    <citation type="journal article" date="2013" name="J. Microbiol. Biotechnol.">
        <title>Novosphingobium ginsenosidimutans sp. nov., with the ability to convert ginsenoside.</title>
        <authorList>
            <person name="Kim J.K."/>
            <person name="He D."/>
            <person name="Liu Q.M."/>
            <person name="Park H.Y."/>
            <person name="Jung M.S."/>
            <person name="Yoon M.H."/>
            <person name="Kim S.C."/>
            <person name="Im W.T."/>
        </authorList>
    </citation>
    <scope>NUCLEOTIDE SEQUENCE [LARGE SCALE GENOMIC DNA]</scope>
    <source>
        <strain evidence="1 2">FW-6</strain>
    </source>
</reference>
<protein>
    <submittedName>
        <fullName evidence="1">TIGR02281 family clan AA aspartic protease</fullName>
        <ecNumber evidence="1">3.4.23.-</ecNumber>
    </submittedName>
</protein>
<dbReference type="Pfam" id="PF13975">
    <property type="entry name" value="gag-asp_proteas"/>
    <property type="match status" value="1"/>
</dbReference>
<keyword evidence="1" id="KW-0378">Hydrolase</keyword>
<sequence length="179" mass="19271">MIERDRPRLARGLRQTGYLGMLAAGLLLVGQLAYTAERSDAALELHRRPALSVSGGETIVPMASDGHFWVTAEVNGRELDFLIDTGATFTGIGRDAAEKLGIQPDPQQAPLELETANGVITATMGKIEALRFGNIEVRGLPVAVPQDTADDTQVIGMNLLSQLASWRVEGEKLVLVPKR</sequence>
<dbReference type="InterPro" id="IPR011969">
    <property type="entry name" value="Clan_AA_Asp_peptidase_C"/>
</dbReference>
<dbReference type="Gene3D" id="2.40.70.10">
    <property type="entry name" value="Acid Proteases"/>
    <property type="match status" value="1"/>
</dbReference>
<organism evidence="1 2">
    <name type="scientific">Novosphingobium ginsenosidimutans</name>
    <dbReference type="NCBI Taxonomy" id="1176536"/>
    <lineage>
        <taxon>Bacteria</taxon>
        <taxon>Pseudomonadati</taxon>
        <taxon>Pseudomonadota</taxon>
        <taxon>Alphaproteobacteria</taxon>
        <taxon>Sphingomonadales</taxon>
        <taxon>Sphingomonadaceae</taxon>
        <taxon>Novosphingobium</taxon>
    </lineage>
</organism>